<dbReference type="RefSeq" id="WP_379760597.1">
    <property type="nucleotide sequence ID" value="NZ_JBHRSQ010000020.1"/>
</dbReference>
<sequence length="206" mass="22722">MPSQARENLNIRLGDVDQILNAHSAITKFKNAEAAAQRLSGDLNQAVNVFNALVTDPGRGKPKEVDALNRAAYVLLTSHLQGFVDDLHKEIGLLIIGNNASSPGDVIKMLGNNRANPHVEVISRIFSSLGLYDVMDQLSWRNCNNKSVKRRLTTALQTRNKIAHGAREGITKANVTQLKDFVILFADGLDAEVRRKAQIILGRHPW</sequence>
<gene>
    <name evidence="2" type="ORF">ACFODV_14320</name>
</gene>
<feature type="domain" description="RiboL-PSP-HEPN" evidence="1">
    <location>
        <begin position="50"/>
        <end position="190"/>
    </location>
</feature>
<accession>A0ABV7B6W7</accession>
<protein>
    <submittedName>
        <fullName evidence="2">HEPN domain-containing protein</fullName>
    </submittedName>
</protein>
<evidence type="ECO:0000313" key="3">
    <source>
        <dbReference type="Proteomes" id="UP001595386"/>
    </source>
</evidence>
<keyword evidence="3" id="KW-1185">Reference proteome</keyword>
<dbReference type="EMBL" id="JBHRSQ010000020">
    <property type="protein sequence ID" value="MFC2993197.1"/>
    <property type="molecule type" value="Genomic_DNA"/>
</dbReference>
<dbReference type="InterPro" id="IPR041519">
    <property type="entry name" value="HEPN_RiboL-PSP"/>
</dbReference>
<comment type="caution">
    <text evidence="2">The sequence shown here is derived from an EMBL/GenBank/DDBJ whole genome shotgun (WGS) entry which is preliminary data.</text>
</comment>
<evidence type="ECO:0000313" key="2">
    <source>
        <dbReference type="EMBL" id="MFC2993197.1"/>
    </source>
</evidence>
<name>A0ABV7B6W7_9GAMM</name>
<dbReference type="Pfam" id="PF18735">
    <property type="entry name" value="HEPN_RiboL-PSP"/>
    <property type="match status" value="1"/>
</dbReference>
<dbReference type="Proteomes" id="UP001595386">
    <property type="component" value="Unassembled WGS sequence"/>
</dbReference>
<proteinExistence type="predicted"/>
<evidence type="ECO:0000259" key="1">
    <source>
        <dbReference type="Pfam" id="PF18735"/>
    </source>
</evidence>
<reference evidence="3" key="1">
    <citation type="journal article" date="2019" name="Int. J. Syst. Evol. Microbiol.">
        <title>The Global Catalogue of Microorganisms (GCM) 10K type strain sequencing project: providing services to taxonomists for standard genome sequencing and annotation.</title>
        <authorList>
            <consortium name="The Broad Institute Genomics Platform"/>
            <consortium name="The Broad Institute Genome Sequencing Center for Infectious Disease"/>
            <person name="Wu L."/>
            <person name="Ma J."/>
        </authorList>
    </citation>
    <scope>NUCLEOTIDE SEQUENCE [LARGE SCALE GENOMIC DNA]</scope>
    <source>
        <strain evidence="3">KCTC 52660</strain>
    </source>
</reference>
<organism evidence="2 3">
    <name type="scientific">Halomonas tibetensis</name>
    <dbReference type="NCBI Taxonomy" id="2259590"/>
    <lineage>
        <taxon>Bacteria</taxon>
        <taxon>Pseudomonadati</taxon>
        <taxon>Pseudomonadota</taxon>
        <taxon>Gammaproteobacteria</taxon>
        <taxon>Oceanospirillales</taxon>
        <taxon>Halomonadaceae</taxon>
        <taxon>Halomonas</taxon>
    </lineage>
</organism>